<keyword evidence="9" id="KW-1185">Reference proteome</keyword>
<dbReference type="EMBL" id="PYAV01000024">
    <property type="protein sequence ID" value="PSL40534.1"/>
    <property type="molecule type" value="Genomic_DNA"/>
</dbReference>
<dbReference type="PROSITE" id="PS51900">
    <property type="entry name" value="CB"/>
    <property type="match status" value="1"/>
</dbReference>
<evidence type="ECO:0000313" key="9">
    <source>
        <dbReference type="Proteomes" id="UP000242310"/>
    </source>
</evidence>
<evidence type="ECO:0000259" key="6">
    <source>
        <dbReference type="PROSITE" id="PS51898"/>
    </source>
</evidence>
<evidence type="ECO:0000256" key="5">
    <source>
        <dbReference type="PROSITE-ProRule" id="PRU01248"/>
    </source>
</evidence>
<keyword evidence="2" id="KW-0229">DNA integration</keyword>
<evidence type="ECO:0000256" key="2">
    <source>
        <dbReference type="ARBA" id="ARBA00022908"/>
    </source>
</evidence>
<dbReference type="PANTHER" id="PTHR30349">
    <property type="entry name" value="PHAGE INTEGRASE-RELATED"/>
    <property type="match status" value="1"/>
</dbReference>
<dbReference type="InterPro" id="IPR010998">
    <property type="entry name" value="Integrase_recombinase_N"/>
</dbReference>
<dbReference type="InterPro" id="IPR044068">
    <property type="entry name" value="CB"/>
</dbReference>
<dbReference type="InterPro" id="IPR004107">
    <property type="entry name" value="Integrase_SAM-like_N"/>
</dbReference>
<dbReference type="GO" id="GO:0006310">
    <property type="term" value="P:DNA recombination"/>
    <property type="evidence" value="ECO:0007669"/>
    <property type="project" value="UniProtKB-KW"/>
</dbReference>
<feature type="domain" description="Tyr recombinase" evidence="6">
    <location>
        <begin position="102"/>
        <end position="257"/>
    </location>
</feature>
<comment type="caution">
    <text evidence="8">The sequence shown here is derived from an EMBL/GenBank/DDBJ whole genome shotgun (WGS) entry which is preliminary data.</text>
</comment>
<feature type="non-terminal residue" evidence="8">
    <location>
        <position position="257"/>
    </location>
</feature>
<dbReference type="Gene3D" id="1.10.443.10">
    <property type="entry name" value="Intergrase catalytic core"/>
    <property type="match status" value="1"/>
</dbReference>
<dbReference type="SUPFAM" id="SSF56349">
    <property type="entry name" value="DNA breaking-rejoining enzymes"/>
    <property type="match status" value="1"/>
</dbReference>
<proteinExistence type="inferred from homology"/>
<dbReference type="AlphaFoldDB" id="A0A2P8H2U3"/>
<evidence type="ECO:0000259" key="7">
    <source>
        <dbReference type="PROSITE" id="PS51900"/>
    </source>
</evidence>
<protein>
    <submittedName>
        <fullName evidence="8">Integrase/recombinase XerC/integrase/recombinase XerD</fullName>
    </submittedName>
</protein>
<dbReference type="InterPro" id="IPR011010">
    <property type="entry name" value="DNA_brk_join_enz"/>
</dbReference>
<organism evidence="8 9">
    <name type="scientific">Salsuginibacillus halophilus</name>
    <dbReference type="NCBI Taxonomy" id="517424"/>
    <lineage>
        <taxon>Bacteria</taxon>
        <taxon>Bacillati</taxon>
        <taxon>Bacillota</taxon>
        <taxon>Bacilli</taxon>
        <taxon>Bacillales</taxon>
        <taxon>Bacillaceae</taxon>
        <taxon>Salsuginibacillus</taxon>
    </lineage>
</organism>
<dbReference type="Pfam" id="PF00589">
    <property type="entry name" value="Phage_integrase"/>
    <property type="match status" value="1"/>
</dbReference>
<sequence length="257" mass="30407">MTNETEIILETFVEEHLSRLQEQTLVTYKRNIIEFLDFAQIPLQDVRPSDVRKWMAHLNHYEPATIHQKIASLRLFFDYGVEEQMVEKNPIYAIELPKLKDRVPEYLTREQLMQLRMLTNRSRRERAIIEMFYATGVRLSELIAMKQTDIDWEGRHILIRKGKGKKERLVLFTPECEQQVKDYLKERADEQPYLFLNSKGRPLQSRTLRLMFEGYSKQLGFKVTPHTMRHTFAAHLAEKGMPLVHIQDLLGHDTIGV</sequence>
<dbReference type="Proteomes" id="UP000242310">
    <property type="component" value="Unassembled WGS sequence"/>
</dbReference>
<reference evidence="8 9" key="1">
    <citation type="submission" date="2018-03" db="EMBL/GenBank/DDBJ databases">
        <title>Genomic Encyclopedia of Type Strains, Phase III (KMG-III): the genomes of soil and plant-associated and newly described type strains.</title>
        <authorList>
            <person name="Whitman W."/>
        </authorList>
    </citation>
    <scope>NUCLEOTIDE SEQUENCE [LARGE SCALE GENOMIC DNA]</scope>
    <source>
        <strain evidence="8 9">CGMCC 1.07653</strain>
    </source>
</reference>
<dbReference type="InterPro" id="IPR013762">
    <property type="entry name" value="Integrase-like_cat_sf"/>
</dbReference>
<keyword evidence="3 5" id="KW-0238">DNA-binding</keyword>
<evidence type="ECO:0000256" key="1">
    <source>
        <dbReference type="ARBA" id="ARBA00008857"/>
    </source>
</evidence>
<evidence type="ECO:0000313" key="8">
    <source>
        <dbReference type="EMBL" id="PSL40534.1"/>
    </source>
</evidence>
<feature type="domain" description="Core-binding (CB)" evidence="7">
    <location>
        <begin position="3"/>
        <end position="81"/>
    </location>
</feature>
<dbReference type="PANTHER" id="PTHR30349:SF41">
    <property type="entry name" value="INTEGRASE_RECOMBINASE PROTEIN MJ0367-RELATED"/>
    <property type="match status" value="1"/>
</dbReference>
<dbReference type="InterPro" id="IPR050090">
    <property type="entry name" value="Tyrosine_recombinase_XerCD"/>
</dbReference>
<dbReference type="GO" id="GO:0003677">
    <property type="term" value="F:DNA binding"/>
    <property type="evidence" value="ECO:0007669"/>
    <property type="project" value="UniProtKB-UniRule"/>
</dbReference>
<dbReference type="OrthoDB" id="9801717at2"/>
<dbReference type="Pfam" id="PF13495">
    <property type="entry name" value="Phage_int_SAM_4"/>
    <property type="match status" value="1"/>
</dbReference>
<evidence type="ECO:0000256" key="3">
    <source>
        <dbReference type="ARBA" id="ARBA00023125"/>
    </source>
</evidence>
<gene>
    <name evidence="8" type="ORF">B0H94_1241</name>
</gene>
<comment type="similarity">
    <text evidence="1">Belongs to the 'phage' integrase family.</text>
</comment>
<dbReference type="GO" id="GO:0015074">
    <property type="term" value="P:DNA integration"/>
    <property type="evidence" value="ECO:0007669"/>
    <property type="project" value="UniProtKB-KW"/>
</dbReference>
<dbReference type="PROSITE" id="PS51898">
    <property type="entry name" value="TYR_RECOMBINASE"/>
    <property type="match status" value="1"/>
</dbReference>
<keyword evidence="4" id="KW-0233">DNA recombination</keyword>
<dbReference type="Gene3D" id="1.10.150.130">
    <property type="match status" value="1"/>
</dbReference>
<name>A0A2P8H2U3_9BACI</name>
<dbReference type="InterPro" id="IPR002104">
    <property type="entry name" value="Integrase_catalytic"/>
</dbReference>
<accession>A0A2P8H2U3</accession>
<dbReference type="RefSeq" id="WP_106590044.1">
    <property type="nucleotide sequence ID" value="NZ_PYAV01000024.1"/>
</dbReference>
<evidence type="ECO:0000256" key="4">
    <source>
        <dbReference type="ARBA" id="ARBA00023172"/>
    </source>
</evidence>